<keyword evidence="5" id="KW-0501">Molybdenum cofactor biosynthesis</keyword>
<protein>
    <recommendedName>
        <fullName evidence="4">Molybdopterin synthase catalytic subunit</fullName>
        <ecNumber evidence="3">2.8.1.12</ecNumber>
    </recommendedName>
    <alternativeName>
        <fullName evidence="10">MPT synthase subunit 2</fullName>
    </alternativeName>
    <alternativeName>
        <fullName evidence="8">Molybdenum cofactor biosynthesis protein E</fullName>
    </alternativeName>
    <alternativeName>
        <fullName evidence="9">Molybdopterin-converting factor large subunit</fullName>
    </alternativeName>
    <alternativeName>
        <fullName evidence="11">Molybdopterin-converting factor subunit 2</fullName>
    </alternativeName>
</protein>
<sequence length="141" mass="15504">MSRFLMADAPVAIGVLQRELLLPQAGGFCSFEGWVRQTNDGRAVSGIDYKAFRPLALTEGQAILEEATARFAICAATAMHRIGYLAVGETAVWIGVAAPHRDAAFGACRFIIDEIKRRVPIWKQEHYEAGETGWVACHDVR</sequence>
<dbReference type="AlphaFoldDB" id="A0A7W4KGL7"/>
<comment type="similarity">
    <text evidence="2">Belongs to the MoaE family.</text>
</comment>
<gene>
    <name evidence="13" type="ORF">HLH27_16260</name>
</gene>
<dbReference type="Pfam" id="PF02391">
    <property type="entry name" value="MoaE"/>
    <property type="match status" value="1"/>
</dbReference>
<evidence type="ECO:0000256" key="4">
    <source>
        <dbReference type="ARBA" id="ARBA00013858"/>
    </source>
</evidence>
<evidence type="ECO:0000256" key="11">
    <source>
        <dbReference type="ARBA" id="ARBA00032474"/>
    </source>
</evidence>
<comment type="pathway">
    <text evidence="1">Cofactor biosynthesis; molybdopterin biosynthesis.</text>
</comment>
<evidence type="ECO:0000313" key="14">
    <source>
        <dbReference type="Proteomes" id="UP000540556"/>
    </source>
</evidence>
<comment type="caution">
    <text evidence="13">The sequence shown here is derived from an EMBL/GenBank/DDBJ whole genome shotgun (WGS) entry which is preliminary data.</text>
</comment>
<dbReference type="GO" id="GO:0006777">
    <property type="term" value="P:Mo-molybdopterin cofactor biosynthetic process"/>
    <property type="evidence" value="ECO:0007669"/>
    <property type="project" value="UniProtKB-KW"/>
</dbReference>
<dbReference type="UniPathway" id="UPA00344"/>
<evidence type="ECO:0000256" key="5">
    <source>
        <dbReference type="ARBA" id="ARBA00023150"/>
    </source>
</evidence>
<dbReference type="InterPro" id="IPR003448">
    <property type="entry name" value="Mopterin_biosynth_MoaE"/>
</dbReference>
<comment type="subunit">
    <text evidence="7">Heterotetramer of 2 MoaD subunits and 2 MoaE subunits. Also stable as homodimer. The enzyme changes between these two forms during catalysis.</text>
</comment>
<keyword evidence="14" id="KW-1185">Reference proteome</keyword>
<comment type="catalytic activity">
    <reaction evidence="12">
        <text>2 [molybdopterin-synthase sulfur-carrier protein]-C-terminal-Gly-aminoethanethioate + cyclic pyranopterin phosphate + H2O = molybdopterin + 2 [molybdopterin-synthase sulfur-carrier protein]-C-terminal Gly-Gly + 2 H(+)</text>
        <dbReference type="Rhea" id="RHEA:26333"/>
        <dbReference type="Rhea" id="RHEA-COMP:12202"/>
        <dbReference type="Rhea" id="RHEA-COMP:19907"/>
        <dbReference type="ChEBI" id="CHEBI:15377"/>
        <dbReference type="ChEBI" id="CHEBI:15378"/>
        <dbReference type="ChEBI" id="CHEBI:58698"/>
        <dbReference type="ChEBI" id="CHEBI:59648"/>
        <dbReference type="ChEBI" id="CHEBI:90778"/>
        <dbReference type="ChEBI" id="CHEBI:232372"/>
        <dbReference type="EC" id="2.8.1.12"/>
    </reaction>
</comment>
<dbReference type="EMBL" id="JABEQK010000018">
    <property type="protein sequence ID" value="MBB2206551.1"/>
    <property type="molecule type" value="Genomic_DNA"/>
</dbReference>
<dbReference type="SUPFAM" id="SSF54690">
    <property type="entry name" value="Molybdopterin synthase subunit MoaE"/>
    <property type="match status" value="1"/>
</dbReference>
<accession>A0A7W4KGL7</accession>
<dbReference type="InterPro" id="IPR036563">
    <property type="entry name" value="MoaE_sf"/>
</dbReference>
<evidence type="ECO:0000256" key="10">
    <source>
        <dbReference type="ARBA" id="ARBA00030781"/>
    </source>
</evidence>
<evidence type="ECO:0000256" key="7">
    <source>
        <dbReference type="ARBA" id="ARBA00026066"/>
    </source>
</evidence>
<dbReference type="Gene3D" id="3.90.1170.40">
    <property type="entry name" value="Molybdopterin biosynthesis MoaE subunit"/>
    <property type="match status" value="1"/>
</dbReference>
<evidence type="ECO:0000313" key="13">
    <source>
        <dbReference type="EMBL" id="MBB2206551.1"/>
    </source>
</evidence>
<evidence type="ECO:0000256" key="3">
    <source>
        <dbReference type="ARBA" id="ARBA00011950"/>
    </source>
</evidence>
<dbReference type="RefSeq" id="WP_182951089.1">
    <property type="nucleotide sequence ID" value="NZ_JABEQK010000018.1"/>
</dbReference>
<evidence type="ECO:0000256" key="8">
    <source>
        <dbReference type="ARBA" id="ARBA00029745"/>
    </source>
</evidence>
<proteinExistence type="inferred from homology"/>
<evidence type="ECO:0000256" key="6">
    <source>
        <dbReference type="ARBA" id="ARBA00025448"/>
    </source>
</evidence>
<dbReference type="Proteomes" id="UP000540556">
    <property type="component" value="Unassembled WGS sequence"/>
</dbReference>
<evidence type="ECO:0000256" key="2">
    <source>
        <dbReference type="ARBA" id="ARBA00005426"/>
    </source>
</evidence>
<comment type="function">
    <text evidence="6">Converts molybdopterin precursor Z into molybdopterin. This requires the incorporation of two sulfur atoms into precursor Z to generate a dithiolene group. The sulfur is provided by MoaD.</text>
</comment>
<dbReference type="PANTHER" id="PTHR23404">
    <property type="entry name" value="MOLYBDOPTERIN SYNTHASE RELATED"/>
    <property type="match status" value="1"/>
</dbReference>
<evidence type="ECO:0000256" key="12">
    <source>
        <dbReference type="ARBA" id="ARBA00049878"/>
    </source>
</evidence>
<dbReference type="EC" id="2.8.1.12" evidence="3"/>
<evidence type="ECO:0000256" key="1">
    <source>
        <dbReference type="ARBA" id="ARBA00005046"/>
    </source>
</evidence>
<organism evidence="13 14">
    <name type="scientific">Gluconacetobacter takamatsuzukensis</name>
    <dbReference type="NCBI Taxonomy" id="1286190"/>
    <lineage>
        <taxon>Bacteria</taxon>
        <taxon>Pseudomonadati</taxon>
        <taxon>Pseudomonadota</taxon>
        <taxon>Alphaproteobacteria</taxon>
        <taxon>Acetobacterales</taxon>
        <taxon>Acetobacteraceae</taxon>
        <taxon>Gluconacetobacter</taxon>
    </lineage>
</organism>
<dbReference type="GO" id="GO:0030366">
    <property type="term" value="F:molybdopterin synthase activity"/>
    <property type="evidence" value="ECO:0007669"/>
    <property type="project" value="UniProtKB-EC"/>
</dbReference>
<dbReference type="CDD" id="cd00756">
    <property type="entry name" value="MoaE"/>
    <property type="match status" value="1"/>
</dbReference>
<reference evidence="13 14" key="1">
    <citation type="submission" date="2020-04" db="EMBL/GenBank/DDBJ databases">
        <title>Description of novel Gluconacetobacter.</title>
        <authorList>
            <person name="Sombolestani A."/>
        </authorList>
    </citation>
    <scope>NUCLEOTIDE SEQUENCE [LARGE SCALE GENOMIC DNA]</scope>
    <source>
        <strain evidence="13 14">LMG 27800</strain>
    </source>
</reference>
<evidence type="ECO:0000256" key="9">
    <source>
        <dbReference type="ARBA" id="ARBA00030407"/>
    </source>
</evidence>
<name>A0A7W4KGL7_9PROT</name>